<dbReference type="EMBL" id="MLQM01000021">
    <property type="protein sequence ID" value="OHV05234.1"/>
    <property type="molecule type" value="Genomic_DNA"/>
</dbReference>
<name>A0A1S1NL17_9MYCO</name>
<dbReference type="InterPro" id="IPR036637">
    <property type="entry name" value="Phosphohistidine_dom_sf"/>
</dbReference>
<keyword evidence="2" id="KW-0670">Pyruvate</keyword>
<dbReference type="Gene3D" id="3.50.30.10">
    <property type="entry name" value="Phosphohistidine domain"/>
    <property type="match status" value="1"/>
</dbReference>
<comment type="caution">
    <text evidence="2">The sequence shown here is derived from an EMBL/GenBank/DDBJ whole genome shotgun (WGS) entry which is preliminary data.</text>
</comment>
<keyword evidence="4" id="KW-1185">Reference proteome</keyword>
<evidence type="ECO:0000313" key="3">
    <source>
        <dbReference type="EMBL" id="PQM45371.1"/>
    </source>
</evidence>
<dbReference type="SUPFAM" id="SSF52009">
    <property type="entry name" value="Phosphohistidine domain"/>
    <property type="match status" value="1"/>
</dbReference>
<sequence>MNPSENFVDPVDHTNCDPAVAWTSGNVAEAFPGVCTPLGFSFMHAPVELALRGAFRDIGVLTDAQLVVPELVEEQFWSVFAGRAAANMDQFRALADLTPGTSATAVENQLFGYVRAGIVDNNSYRRYPVIAVRAPLLIARLSRAHDAYFAEVRQWWQTVVRRVATAGQAECLDMLEVTQERFGHMMRLHFLATFVGNGLADRLAALVAQHGELGLEAKLLSGVGSEEADVAEDLWELAHGGLDLQVFVDRHGYHGPQEGQIDSVSWRESPQLLASRLAEYRAMGRDSARAPQQRARQRRQEREAAERLVRERLRWTSRVQLRPLVKAASRFLALREQGKAGYLMMFDAARACARRLGDLKQADGLLDRADDVFFVTYSELKAGPPPAGRAHISERRARHELRQNQRLPESWVGVPEPIPLGGPTGSGAEAGTVITGVGACNGVVEGRARVITDPDEIDLDEGDILVCEATDPSWISLFMVASGVVTDLGGMLSHGAIVAREMGIPAVVGTRTGSRTIADGQRVRLDGDNGTVEVLGGVE</sequence>
<dbReference type="InterPro" id="IPR051549">
    <property type="entry name" value="PEP_Utilizing_Enz"/>
</dbReference>
<dbReference type="Proteomes" id="UP000238296">
    <property type="component" value="Unassembled WGS sequence"/>
</dbReference>
<reference evidence="2 4" key="1">
    <citation type="submission" date="2016-10" db="EMBL/GenBank/DDBJ databases">
        <title>Genome sequence of Mycobacterium talmonii.</title>
        <authorList>
            <person name="Greninger A.L."/>
            <person name="Elliott B."/>
            <person name="Vasireddy S."/>
            <person name="Vasireddy R."/>
        </authorList>
    </citation>
    <scope>NUCLEOTIDE SEQUENCE [LARGE SCALE GENOMIC DNA]</scope>
    <source>
        <strain evidence="2">MO-5499</strain>
        <strain evidence="4">NE-TNMC-100812</strain>
    </source>
</reference>
<dbReference type="GO" id="GO:0016874">
    <property type="term" value="F:ligase activity"/>
    <property type="evidence" value="ECO:0007669"/>
    <property type="project" value="UniProtKB-KW"/>
</dbReference>
<dbReference type="RefSeq" id="WP_071023572.1">
    <property type="nucleotide sequence ID" value="NZ_MLQM01000021.1"/>
</dbReference>
<dbReference type="Proteomes" id="UP000179734">
    <property type="component" value="Unassembled WGS sequence"/>
</dbReference>
<organism evidence="2 4">
    <name type="scientific">Mycobacterium talmoniae</name>
    <dbReference type="NCBI Taxonomy" id="1858794"/>
    <lineage>
        <taxon>Bacteria</taxon>
        <taxon>Bacillati</taxon>
        <taxon>Actinomycetota</taxon>
        <taxon>Actinomycetes</taxon>
        <taxon>Mycobacteriales</taxon>
        <taxon>Mycobacteriaceae</taxon>
        <taxon>Mycobacterium</taxon>
    </lineage>
</organism>
<protein>
    <submittedName>
        <fullName evidence="2">Phosphoenolpyruvate carboxykinase</fullName>
    </submittedName>
    <submittedName>
        <fullName evidence="3">Prodigiosin synthesizing transferase PigC</fullName>
        <ecNumber evidence="3">6.4.-.-</ecNumber>
    </submittedName>
</protein>
<proteinExistence type="predicted"/>
<dbReference type="PANTHER" id="PTHR43615">
    <property type="entry name" value="PHOSPHOENOLPYRUVATE SYNTHASE-RELATED"/>
    <property type="match status" value="1"/>
</dbReference>
<keyword evidence="2" id="KW-0418">Kinase</keyword>
<feature type="domain" description="PEP-utilising enzyme mobile" evidence="1">
    <location>
        <begin position="460"/>
        <end position="530"/>
    </location>
</feature>
<gene>
    <name evidence="3" type="primary">pigC_2</name>
    <name evidence="2" type="ORF">BKN37_06630</name>
    <name evidence="3" type="ORF">C1Y40_04488</name>
</gene>
<dbReference type="EC" id="6.4.-.-" evidence="3"/>
<dbReference type="PANTHER" id="PTHR43615:SF1">
    <property type="entry name" value="PPDK_N DOMAIN-CONTAINING PROTEIN"/>
    <property type="match status" value="1"/>
</dbReference>
<accession>A0A1S1NL17</accession>
<dbReference type="GO" id="GO:0016301">
    <property type="term" value="F:kinase activity"/>
    <property type="evidence" value="ECO:0007669"/>
    <property type="project" value="UniProtKB-KW"/>
</dbReference>
<evidence type="ECO:0000313" key="5">
    <source>
        <dbReference type="Proteomes" id="UP000238296"/>
    </source>
</evidence>
<reference evidence="3" key="3">
    <citation type="submission" date="2018-01" db="EMBL/GenBank/DDBJ databases">
        <authorList>
            <person name="Gaut B.S."/>
            <person name="Morton B.R."/>
            <person name="Clegg M.T."/>
            <person name="Duvall M.R."/>
        </authorList>
    </citation>
    <scope>NUCLEOTIDE SEQUENCE</scope>
    <source>
        <strain evidence="3">ATCC BAA-2683</strain>
    </source>
</reference>
<dbReference type="Pfam" id="PF00391">
    <property type="entry name" value="PEP-utilizers"/>
    <property type="match status" value="1"/>
</dbReference>
<dbReference type="InterPro" id="IPR008279">
    <property type="entry name" value="PEP-util_enz_mobile_dom"/>
</dbReference>
<evidence type="ECO:0000259" key="1">
    <source>
        <dbReference type="Pfam" id="PF00391"/>
    </source>
</evidence>
<reference evidence="3 5" key="2">
    <citation type="journal article" date="2017" name="Int. J. Syst. Evol. Microbiol.">
        <title>Mycobacterium talmoniae sp. nov., a slowly growing mycobacterium isolated from human respiratory samples.</title>
        <authorList>
            <person name="Davidson R.M."/>
            <person name="DeGroote M.A."/>
            <person name="Marola J.L."/>
            <person name="Buss S."/>
            <person name="Jones V."/>
            <person name="McNeil M.R."/>
            <person name="Freifeld A.G."/>
            <person name="Elaine Epperson L."/>
            <person name="Hasan N.A."/>
            <person name="Jackson M."/>
            <person name="Iwen P.C."/>
            <person name="Salfinger M."/>
            <person name="Strong M."/>
        </authorList>
    </citation>
    <scope>NUCLEOTIDE SEQUENCE [LARGE SCALE GENOMIC DNA]</scope>
    <source>
        <strain evidence="3 5">ATCC BAA-2683</strain>
    </source>
</reference>
<evidence type="ECO:0000313" key="4">
    <source>
        <dbReference type="Proteomes" id="UP000179734"/>
    </source>
</evidence>
<keyword evidence="3" id="KW-0436">Ligase</keyword>
<dbReference type="EMBL" id="PPEA01000652">
    <property type="protein sequence ID" value="PQM45371.1"/>
    <property type="molecule type" value="Genomic_DNA"/>
</dbReference>
<evidence type="ECO:0000313" key="2">
    <source>
        <dbReference type="EMBL" id="OHV05234.1"/>
    </source>
</evidence>
<dbReference type="AlphaFoldDB" id="A0A1S1NL17"/>
<keyword evidence="3" id="KW-0808">Transferase</keyword>